<evidence type="ECO:0000256" key="1">
    <source>
        <dbReference type="ARBA" id="ARBA00022737"/>
    </source>
</evidence>
<accession>A0A8I6GGC3</accession>
<sequence>MAAMQPAAQLQFQNLMSPSRPCLPQPTPIHQEKVAKLRPQIQNDSYPPKELTVLASQEVPRLRAVVESQAFRNILVDEMDMMVSRAATVIQANWKGYRLRQKLISQMTAAKAIQEAWRRFSTRRLMHSNKLTAKKAKREDDGDIPYHQPQQVRFHAPEDQSPLMVTKETQFPSSDNLVSSQATAGPCASRVPRGGLDRHTGPKHQPCMLTKTFQSSCLMRHLEGDSVKIRHVASKTIKVGTLEPAATGRYGQAIHGSLKTQTQTHTETDVPKVPLHIYQINKVPTKVCPAAAAAPKSPATMSTAPKSAPQTRPSSPATVTTVTTVTKMPAPTSPTSPMIRPLVPVPPNSSLSSTTPQMQVRSMVPGVRAQPPVSAVSPTIKALPRLGTFVTKAPLQTGPGFAVTKNLIQTRPVTRSQAQTCAVSTPSKTCQSSPTVKPSPQTRLAAMITKTPAQLRSVAAVFRTLCGGSTEAAVPSSPKSSSQSPVIAGNTASQVHLTNPKAKVTVSTKQTPAVVKVASQSYLAEGKGRCGPQGNLDIIPKPPPAKSPLEVEKMKPCPARASKKEAALKTNTTIATRALSWTKVMEDRSKALTQIEQRAEIVKVHFRVYMPEEITVTLSQAQLAVPLTKTCPQTRPSPCHARTLLASPCCKALSQSCTPSRLAPGTPEGRRPPVGLSASLSSSPLAAHLMSLTAQLQPAGEQARSVSRDHPTTSRPTSACPQSRSSGMTSVPPEVYPHTYSHISAPQHPMASILTKNSSQLRPPAEHVKTMNAKTAKAACQVCPSAKLNKAPSLAQLITCLAKVPSQAQIATETAKCLLTAHPPTDLSSKTQSQTFLSTSKASVQLWQHLGTLSTGPRAKPDDRSVAQPQPHSHAPNKTVQNSRSVATDPQGMLVPLMTPSGHPVCNAESWGDSGRPRTPPPSPMPNQAVSCHEDLAASIASLCADLVAMLGSPEDLRALLVKTLSQGEVRTALSQALSREVLGPSVVKAMPQGMLGMALMKALSWGELGISLSRALSRGELRPELSKATQGKLAEVLCKALTEDERATLSQALCQGELGAVFTQSLAQMAQRTGAFLPKASSKTVGSRMTTAPAPMEVTCSGSLSVAWGPTMGPVGARCSKGPVDAGLAAGQSWNSKVPNVSVRATAHAGAPPGIWPSRGHKPWDPSGAEAALDRKPSAELLMSVQAMEKVVVQAVVTIQACTRGYLVRRTVKVWHQWATIIQATWRGYRVRRNLERLFRATTIIQAAWRGYSIRRARTRHILLPTAWPEHGGRTQGNLDSRSSSEHRCFLSCQPDVCSVCQSLGPPVESPPSVVMLVGSQPRTCHVCGHTLSTRVVQGFGQGASVHSVSRWTSASQQSTLSQQHRACTIIQAAWKGYRTRRQLRQQQSAAKMVQAMWRGHYTRSCLTTDALLGTGGPWSISRDISRRTSRAYSLHWPGV</sequence>
<dbReference type="InterPro" id="IPR027417">
    <property type="entry name" value="P-loop_NTPase"/>
</dbReference>
<dbReference type="GO" id="GO:0007338">
    <property type="term" value="P:single fertilization"/>
    <property type="evidence" value="ECO:0000266"/>
    <property type="project" value="RGD"/>
</dbReference>
<feature type="region of interest" description="Disordered" evidence="2">
    <location>
        <begin position="658"/>
        <end position="680"/>
    </location>
</feature>
<feature type="region of interest" description="Disordered" evidence="2">
    <location>
        <begin position="853"/>
        <end position="929"/>
    </location>
</feature>
<dbReference type="AlphaFoldDB" id="A0A8I6GGC3"/>
<dbReference type="Gene3D" id="1.20.5.190">
    <property type="match status" value="3"/>
</dbReference>
<dbReference type="GO" id="GO:0120316">
    <property type="term" value="P:sperm flagellum assembly"/>
    <property type="evidence" value="ECO:0000266"/>
    <property type="project" value="RGD"/>
</dbReference>
<protein>
    <submittedName>
        <fullName evidence="3">IQ motif containing N</fullName>
    </submittedName>
</protein>
<feature type="compositionally biased region" description="Low complexity" evidence="2">
    <location>
        <begin position="296"/>
        <end position="305"/>
    </location>
</feature>
<dbReference type="RefSeq" id="NP_001386366.1">
    <property type="nucleotide sequence ID" value="NM_001399437.1"/>
</dbReference>
<dbReference type="PROSITE" id="PS50096">
    <property type="entry name" value="IQ"/>
    <property type="match status" value="6"/>
</dbReference>
<evidence type="ECO:0000313" key="4">
    <source>
        <dbReference type="Proteomes" id="UP000002494"/>
    </source>
</evidence>
<dbReference type="InterPro" id="IPR052318">
    <property type="entry name" value="CellDiv_DevSignal_Domain"/>
</dbReference>
<dbReference type="InterPro" id="IPR000048">
    <property type="entry name" value="IQ_motif_EF-hand-BS"/>
</dbReference>
<dbReference type="PANTHER" id="PTHR22590:SF2">
    <property type="entry name" value="IQ DOMAIN-CONTAINING PROTEIN N"/>
    <property type="match status" value="1"/>
</dbReference>
<dbReference type="GlyGen" id="A0A8I6GGC3">
    <property type="glycosylation" value="3 sites"/>
</dbReference>
<gene>
    <name evidence="3 5" type="primary">Iqcn</name>
</gene>
<dbReference type="SUPFAM" id="SSF52540">
    <property type="entry name" value="P-loop containing nucleoside triphosphate hydrolases"/>
    <property type="match status" value="3"/>
</dbReference>
<feature type="region of interest" description="Disordered" evidence="2">
    <location>
        <begin position="696"/>
        <end position="731"/>
    </location>
</feature>
<dbReference type="Proteomes" id="UP000002494">
    <property type="component" value="Chromosome 16"/>
</dbReference>
<organism evidence="3 4">
    <name type="scientific">Rattus norvegicus</name>
    <name type="common">Rat</name>
    <dbReference type="NCBI Taxonomy" id="10116"/>
    <lineage>
        <taxon>Eukaryota</taxon>
        <taxon>Metazoa</taxon>
        <taxon>Chordata</taxon>
        <taxon>Craniata</taxon>
        <taxon>Vertebrata</taxon>
        <taxon>Euteleostomi</taxon>
        <taxon>Mammalia</taxon>
        <taxon>Eutheria</taxon>
        <taxon>Euarchontoglires</taxon>
        <taxon>Glires</taxon>
        <taxon>Rodentia</taxon>
        <taxon>Myomorpha</taxon>
        <taxon>Muroidea</taxon>
        <taxon>Muridae</taxon>
        <taxon>Murinae</taxon>
        <taxon>Rattus</taxon>
    </lineage>
</organism>
<dbReference type="Ensembl" id="ENSRNOT00000097349.2">
    <property type="protein sequence ID" value="ENSRNOP00000088555.2"/>
    <property type="gene ID" value="ENSRNOG00000068146.2"/>
</dbReference>
<dbReference type="PANTHER" id="PTHR22590">
    <property type="entry name" value="MYOSIN MOTOR DOMAIN-CONTAINING PROTEIN"/>
    <property type="match status" value="1"/>
</dbReference>
<proteinExistence type="predicted"/>
<dbReference type="RefSeq" id="XP_063131044.1">
    <property type="nucleotide sequence ID" value="XM_063274974.1"/>
</dbReference>
<dbReference type="GeneTree" id="ENSGT00940000156018"/>
<reference evidence="3" key="1">
    <citation type="submission" date="2024-01" db="EMBL/GenBank/DDBJ databases">
        <title>GRCr8: a new rat reference genome assembly contstructed from accurate long reads and long range scaffolding.</title>
        <authorList>
            <person name="Doris P.A."/>
            <person name="Kalbfleisch T."/>
            <person name="Li K."/>
            <person name="Howe K."/>
            <person name="Wood J."/>
        </authorList>
    </citation>
    <scope>NUCLEOTIDE SEQUENCE [LARGE SCALE GENOMIC DNA]</scope>
    <source>
        <strain evidence="3">Brown Norway</strain>
    </source>
</reference>
<evidence type="ECO:0000313" key="3">
    <source>
        <dbReference type="Ensembl" id="ENSRNOP00000088555.2"/>
    </source>
</evidence>
<evidence type="ECO:0000256" key="2">
    <source>
        <dbReference type="SAM" id="MobiDB-lite"/>
    </source>
</evidence>
<dbReference type="RefSeq" id="XP_063131043.1">
    <property type="nucleotide sequence ID" value="XM_063274973.1"/>
</dbReference>
<name>A0A8I6GGC3_RAT</name>
<keyword evidence="1" id="KW-0677">Repeat</keyword>
<evidence type="ECO:0000313" key="5">
    <source>
        <dbReference type="RGD" id="7549926"/>
    </source>
</evidence>
<dbReference type="CDD" id="cd23767">
    <property type="entry name" value="IQCD"/>
    <property type="match status" value="4"/>
</dbReference>
<feature type="compositionally biased region" description="Polar residues" evidence="2">
    <location>
        <begin position="713"/>
        <end position="729"/>
    </location>
</feature>
<feature type="region of interest" description="Disordered" evidence="2">
    <location>
        <begin position="296"/>
        <end position="321"/>
    </location>
</feature>
<dbReference type="RGD" id="7549926">
    <property type="gene designation" value="Iqcn"/>
</dbReference>
<dbReference type="GeneID" id="102547294"/>
<dbReference type="AGR" id="RGD:7549926"/>
<dbReference type="GO" id="GO:0005739">
    <property type="term" value="C:mitochondrion"/>
    <property type="evidence" value="ECO:0000266"/>
    <property type="project" value="RGD"/>
</dbReference>
<feature type="region of interest" description="Disordered" evidence="2">
    <location>
        <begin position="1151"/>
        <end position="1172"/>
    </location>
</feature>
<dbReference type="SMART" id="SM00015">
    <property type="entry name" value="IQ"/>
    <property type="match status" value="7"/>
</dbReference>
<reference evidence="3" key="2">
    <citation type="submission" date="2025-08" db="UniProtKB">
        <authorList>
            <consortium name="Ensembl"/>
        </authorList>
    </citation>
    <scope>IDENTIFICATION</scope>
    <source>
        <strain evidence="3">Brown Norway</strain>
    </source>
</reference>
<dbReference type="OMA" id="ITAKHQP"/>
<dbReference type="GO" id="GO:0007286">
    <property type="term" value="P:spermatid development"/>
    <property type="evidence" value="ECO:0000266"/>
    <property type="project" value="RGD"/>
</dbReference>
<feature type="compositionally biased region" description="Polar residues" evidence="2">
    <location>
        <begin position="867"/>
        <end position="888"/>
    </location>
</feature>
<reference evidence="3" key="3">
    <citation type="submission" date="2025-09" db="UniProtKB">
        <authorList>
            <consortium name="Ensembl"/>
        </authorList>
    </citation>
    <scope>IDENTIFICATION</scope>
    <source>
        <strain evidence="3">Brown Norway</strain>
    </source>
</reference>
<keyword evidence="4" id="KW-1185">Reference proteome</keyword>
<dbReference type="Pfam" id="PF00612">
    <property type="entry name" value="IQ"/>
    <property type="match status" value="5"/>
</dbReference>
<feature type="compositionally biased region" description="Polar residues" evidence="2">
    <location>
        <begin position="308"/>
        <end position="317"/>
    </location>
</feature>